<keyword evidence="1" id="KW-0614">Plasmid</keyword>
<organism evidence="1 2">
    <name type="scientific">Haematospirillum jordaniae</name>
    <dbReference type="NCBI Taxonomy" id="1549855"/>
    <lineage>
        <taxon>Bacteria</taxon>
        <taxon>Pseudomonadati</taxon>
        <taxon>Pseudomonadota</taxon>
        <taxon>Alphaproteobacteria</taxon>
        <taxon>Rhodospirillales</taxon>
        <taxon>Novispirillaceae</taxon>
        <taxon>Haematospirillum</taxon>
    </lineage>
</organism>
<dbReference type="GeneID" id="53317725"/>
<dbReference type="EMBL" id="CP014527">
    <property type="protein sequence ID" value="AMW35932.1"/>
    <property type="molecule type" value="Genomic_DNA"/>
</dbReference>
<proteinExistence type="predicted"/>
<evidence type="ECO:0000313" key="2">
    <source>
        <dbReference type="Proteomes" id="UP000076066"/>
    </source>
</evidence>
<dbReference type="AlphaFoldDB" id="A0A145VSH1"/>
<sequence length="139" mass="15173">MPFLNVTDLPESSFTANKTRPTFASARHHDRSPISAKLFARTVGEQCHNANRQRIASLIGVVRAEEIDALVHRVADLKARYLSAVLDSGKARGTPRPGQHDELGHLRNALAEAEQGLETIRNSIIHGELFVDGVGDGFP</sequence>
<dbReference type="KEGG" id="hjo:AY555_11275"/>
<name>A0A145VSH1_9PROT</name>
<accession>A0A145VSH1</accession>
<protein>
    <submittedName>
        <fullName evidence="1">Uncharacterized protein</fullName>
    </submittedName>
</protein>
<gene>
    <name evidence="1" type="ORF">AY555_11275</name>
</gene>
<geneLocation type="plasmid" evidence="1 2">
    <name>unnamed 2</name>
</geneLocation>
<keyword evidence="2" id="KW-1185">Reference proteome</keyword>
<evidence type="ECO:0000313" key="1">
    <source>
        <dbReference type="EMBL" id="AMW35932.1"/>
    </source>
</evidence>
<dbReference type="Proteomes" id="UP000076066">
    <property type="component" value="Plasmid unnamed 2"/>
</dbReference>
<dbReference type="RefSeq" id="WP_066137354.1">
    <property type="nucleotide sequence ID" value="NZ_CP014527.1"/>
</dbReference>
<reference evidence="1 2" key="1">
    <citation type="submission" date="2016-02" db="EMBL/GenBank/DDBJ databases">
        <title>Complete Genome of H5569, the type strain of the newly described species Haematospirillium jordaniae.</title>
        <authorList>
            <person name="Nicholson A.C."/>
            <person name="Humrighouse B.W."/>
            <person name="Loparov V."/>
            <person name="McQuiston J.R."/>
        </authorList>
    </citation>
    <scope>NUCLEOTIDE SEQUENCE [LARGE SCALE GENOMIC DNA]</scope>
    <source>
        <strain evidence="1 2">H5569</strain>
        <plasmid evidence="2">Plasmid unnamed 2</plasmid>
    </source>
</reference>